<reference evidence="1 2" key="1">
    <citation type="submission" date="2012-04" db="EMBL/GenBank/DDBJ databases">
        <title>The Genome Sequence of Saprolegnia declina VS20.</title>
        <authorList>
            <consortium name="The Broad Institute Genome Sequencing Platform"/>
            <person name="Russ C."/>
            <person name="Nusbaum C."/>
            <person name="Tyler B."/>
            <person name="van West P."/>
            <person name="Dieguez-Uribeondo J."/>
            <person name="de Bruijn I."/>
            <person name="Tripathy S."/>
            <person name="Jiang R."/>
            <person name="Young S.K."/>
            <person name="Zeng Q."/>
            <person name="Gargeya S."/>
            <person name="Fitzgerald M."/>
            <person name="Haas B."/>
            <person name="Abouelleil A."/>
            <person name="Alvarado L."/>
            <person name="Arachchi H.M."/>
            <person name="Berlin A."/>
            <person name="Chapman S.B."/>
            <person name="Goldberg J."/>
            <person name="Griggs A."/>
            <person name="Gujja S."/>
            <person name="Hansen M."/>
            <person name="Howarth C."/>
            <person name="Imamovic A."/>
            <person name="Larimer J."/>
            <person name="McCowen C."/>
            <person name="Montmayeur A."/>
            <person name="Murphy C."/>
            <person name="Neiman D."/>
            <person name="Pearson M."/>
            <person name="Priest M."/>
            <person name="Roberts A."/>
            <person name="Saif S."/>
            <person name="Shea T."/>
            <person name="Sisk P."/>
            <person name="Sykes S."/>
            <person name="Wortman J."/>
            <person name="Nusbaum C."/>
            <person name="Birren B."/>
        </authorList>
    </citation>
    <scope>NUCLEOTIDE SEQUENCE [LARGE SCALE GENOMIC DNA]</scope>
    <source>
        <strain evidence="1 2">VS20</strain>
    </source>
</reference>
<organism evidence="1 2">
    <name type="scientific">Saprolegnia diclina (strain VS20)</name>
    <dbReference type="NCBI Taxonomy" id="1156394"/>
    <lineage>
        <taxon>Eukaryota</taxon>
        <taxon>Sar</taxon>
        <taxon>Stramenopiles</taxon>
        <taxon>Oomycota</taxon>
        <taxon>Saprolegniomycetes</taxon>
        <taxon>Saprolegniales</taxon>
        <taxon>Saprolegniaceae</taxon>
        <taxon>Saprolegnia</taxon>
    </lineage>
</organism>
<dbReference type="VEuPathDB" id="FungiDB:SDRG_05832"/>
<dbReference type="GeneID" id="19946559"/>
<proteinExistence type="predicted"/>
<accession>T0QSQ0</accession>
<dbReference type="OrthoDB" id="128783at2759"/>
<dbReference type="RefSeq" id="XP_008609796.1">
    <property type="nucleotide sequence ID" value="XM_008611574.1"/>
</dbReference>
<dbReference type="eggNOG" id="ENOG502SP2K">
    <property type="taxonomic scope" value="Eukaryota"/>
</dbReference>
<dbReference type="OMA" id="FWITVAP"/>
<name>T0QSQ0_SAPDV</name>
<keyword evidence="2" id="KW-1185">Reference proteome</keyword>
<dbReference type="InParanoid" id="T0QSQ0"/>
<dbReference type="EMBL" id="JH767146">
    <property type="protein sequence ID" value="EQC37015.1"/>
    <property type="molecule type" value="Genomic_DNA"/>
</dbReference>
<gene>
    <name evidence="1" type="ORF">SDRG_05832</name>
</gene>
<sequence>MNPALLRHFFRFYDGRFDDPLFIATAFNQLERHACVRQTARIGATSMKQLEELGKLANSPKFRQQLIWDNPHSSQAKKINARVSRILSMVGSAVPFSLFERSATRSKIAALRLRFGLASYFLTGAPPEFEALDVIRHALIQNWNAAACPLSSSGFERFRAPRTTMDVTVDDVKAKVADNMA</sequence>
<evidence type="ECO:0000313" key="1">
    <source>
        <dbReference type="EMBL" id="EQC37015.1"/>
    </source>
</evidence>
<dbReference type="AlphaFoldDB" id="T0QSQ0"/>
<dbReference type="Proteomes" id="UP000030762">
    <property type="component" value="Unassembled WGS sequence"/>
</dbReference>
<evidence type="ECO:0000313" key="2">
    <source>
        <dbReference type="Proteomes" id="UP000030762"/>
    </source>
</evidence>
<protein>
    <submittedName>
        <fullName evidence="1">Uncharacterized protein</fullName>
    </submittedName>
</protein>